<dbReference type="OMA" id="SKKRDSW"/>
<dbReference type="PANTHER" id="PTHR15228">
    <property type="entry name" value="SPERMATHECAL PHYSIOLOGY VARIANT"/>
    <property type="match status" value="1"/>
</dbReference>
<organism evidence="4 5">
    <name type="scientific">Eremothecium gossypii (strain ATCC 10895 / CBS 109.51 / FGSC 9923 / NRRL Y-1056)</name>
    <name type="common">Yeast</name>
    <name type="synonym">Ashbya gossypii</name>
    <dbReference type="NCBI Taxonomy" id="284811"/>
    <lineage>
        <taxon>Eukaryota</taxon>
        <taxon>Fungi</taxon>
        <taxon>Dikarya</taxon>
        <taxon>Ascomycota</taxon>
        <taxon>Saccharomycotina</taxon>
        <taxon>Saccharomycetes</taxon>
        <taxon>Saccharomycetales</taxon>
        <taxon>Saccharomycetaceae</taxon>
        <taxon>Eremothecium</taxon>
    </lineage>
</organism>
<name>Q754D1_EREGS</name>
<keyword evidence="1" id="KW-0343">GTPase activation</keyword>
<dbReference type="GO" id="GO:0007165">
    <property type="term" value="P:signal transduction"/>
    <property type="evidence" value="ECO:0007669"/>
    <property type="project" value="InterPro"/>
</dbReference>
<feature type="compositionally biased region" description="Low complexity" evidence="2">
    <location>
        <begin position="527"/>
        <end position="558"/>
    </location>
</feature>
<feature type="compositionally biased region" description="Basic and acidic residues" evidence="2">
    <location>
        <begin position="794"/>
        <end position="807"/>
    </location>
</feature>
<proteinExistence type="predicted"/>
<feature type="compositionally biased region" description="Basic and acidic residues" evidence="2">
    <location>
        <begin position="208"/>
        <end position="218"/>
    </location>
</feature>
<dbReference type="FunCoup" id="Q754D1">
    <property type="interactions" value="132"/>
</dbReference>
<feature type="compositionally biased region" description="Low complexity" evidence="2">
    <location>
        <begin position="501"/>
        <end position="513"/>
    </location>
</feature>
<dbReference type="InterPro" id="IPR000198">
    <property type="entry name" value="RhoGAP_dom"/>
</dbReference>
<protein>
    <submittedName>
        <fullName evidence="4">AFR139Cp</fullName>
    </submittedName>
</protein>
<keyword evidence="5" id="KW-1185">Reference proteome</keyword>
<dbReference type="AlphaFoldDB" id="Q754D1"/>
<dbReference type="GO" id="GO:0005096">
    <property type="term" value="F:GTPase activator activity"/>
    <property type="evidence" value="ECO:0000318"/>
    <property type="project" value="GO_Central"/>
</dbReference>
<dbReference type="OrthoDB" id="3196451at2759"/>
<dbReference type="SUPFAM" id="SSF48350">
    <property type="entry name" value="GTPase activation domain, GAP"/>
    <property type="match status" value="1"/>
</dbReference>
<dbReference type="RefSeq" id="NP_985686.2">
    <property type="nucleotide sequence ID" value="NM_211040.2"/>
</dbReference>
<dbReference type="InterPro" id="IPR051025">
    <property type="entry name" value="RhoGAP"/>
</dbReference>
<evidence type="ECO:0000256" key="1">
    <source>
        <dbReference type="ARBA" id="ARBA00022468"/>
    </source>
</evidence>
<feature type="compositionally biased region" description="Polar residues" evidence="2">
    <location>
        <begin position="489"/>
        <end position="500"/>
    </location>
</feature>
<dbReference type="HOGENOM" id="CLU_016108_0_0_1"/>
<feature type="region of interest" description="Disordered" evidence="2">
    <location>
        <begin position="427"/>
        <end position="446"/>
    </location>
</feature>
<dbReference type="KEGG" id="ago:AGOS_AFR139C"/>
<dbReference type="Gene3D" id="1.10.555.10">
    <property type="entry name" value="Rho GTPase activation protein"/>
    <property type="match status" value="1"/>
</dbReference>
<evidence type="ECO:0000313" key="4">
    <source>
        <dbReference type="EMBL" id="AAS53510.2"/>
    </source>
</evidence>
<evidence type="ECO:0000313" key="5">
    <source>
        <dbReference type="Proteomes" id="UP000000591"/>
    </source>
</evidence>
<feature type="compositionally biased region" description="Polar residues" evidence="2">
    <location>
        <begin position="403"/>
        <end position="419"/>
    </location>
</feature>
<feature type="region of interest" description="Disordered" evidence="2">
    <location>
        <begin position="204"/>
        <end position="242"/>
    </location>
</feature>
<evidence type="ECO:0000256" key="2">
    <source>
        <dbReference type="SAM" id="MobiDB-lite"/>
    </source>
</evidence>
<dbReference type="eggNOG" id="KOG2710">
    <property type="taxonomic scope" value="Eukaryota"/>
</dbReference>
<feature type="region of interest" description="Disordered" evidence="2">
    <location>
        <begin position="396"/>
        <end position="419"/>
    </location>
</feature>
<dbReference type="EMBL" id="AE016819">
    <property type="protein sequence ID" value="AAS53510.2"/>
    <property type="molecule type" value="Genomic_DNA"/>
</dbReference>
<feature type="region of interest" description="Disordered" evidence="2">
    <location>
        <begin position="754"/>
        <end position="819"/>
    </location>
</feature>
<evidence type="ECO:0000259" key="3">
    <source>
        <dbReference type="PROSITE" id="PS50238"/>
    </source>
</evidence>
<accession>Q754D1</accession>
<feature type="compositionally biased region" description="Polar residues" evidence="2">
    <location>
        <begin position="754"/>
        <end position="774"/>
    </location>
</feature>
<feature type="compositionally biased region" description="Polar residues" evidence="2">
    <location>
        <begin position="565"/>
        <end position="578"/>
    </location>
</feature>
<dbReference type="STRING" id="284811.Q754D1"/>
<dbReference type="GO" id="GO:0060237">
    <property type="term" value="P:regulation of fungal-type cell wall organization"/>
    <property type="evidence" value="ECO:0000318"/>
    <property type="project" value="GO_Central"/>
</dbReference>
<gene>
    <name evidence="4" type="ORF">AGOS_AFR139C</name>
</gene>
<reference evidence="5" key="2">
    <citation type="journal article" date="2013" name="G3 (Bethesda)">
        <title>Genomes of Ashbya fungi isolated from insects reveal four mating-type loci, numerous translocations, lack of transposons, and distinct gene duplications.</title>
        <authorList>
            <person name="Dietrich F.S."/>
            <person name="Voegeli S."/>
            <person name="Kuo S."/>
            <person name="Philippsen P."/>
        </authorList>
    </citation>
    <scope>GENOME REANNOTATION</scope>
    <source>
        <strain evidence="5">ATCC 10895 / CBS 109.51 / FGSC 9923 / NRRL Y-1056</strain>
    </source>
</reference>
<dbReference type="Proteomes" id="UP000000591">
    <property type="component" value="Chromosome VI"/>
</dbReference>
<sequence length="819" mass="91246">MSEQGALATSPAKSQLAAWWRQFKNSPKSISTDSISGRERPLLGKPASVHAVPCAPGRDFRTYRDSFLHSRNDFKGQVFGVPLADSLALASAEVIVQGELANFGRIPIVVAKCGAFLKQRGLYTSGIFRIAGNSKRIKELVYIFSTPPHYGTKFTSWDGFTVHDAASVLRRFLNNLTEPLIPLVHYETYREPLRTRVRILKHMTRPPPVRDDSGRETENALSDPKTSTSDAEEALDAEEVRRQRRHRKRLTRDIKAALHEYEVLFSELSNDSKQLIVYLLDLLSLFAQQSEVNLMSARNLAAIFQPSILSHPDHDMDPKEYELSRLVIEFLIDYSYRLLPHLLKITKNEQALLQKQQQRGDGLKTHVCGLEAPSDIAVPMANEINQYSNVADSPAPLLKTNKEVGSSSPQSNSNVRAPNVMNNAATKTAAAKAAGKPGERDSQYMNVPSPAISIPLTPTGSVLKMYDPDLWSASDLPFVTAQQRLTSPALSPSLPNEPQALSSSLPSPQILSSSFPHQQLRPEQEQLLLQQQQQQQMQQPQHEQHLQQPQQQQNLSSQQHDHATQQKQRFSRPSQSQHLAGLKQPPQQWVQQARLDSRSGSPELRRRYRYRPHSKSLSSAISPSDMIAARRNNVNPRIGKYLLLGSDTEGMSEYDEDEECVGYQDIYSPGSNNSDLLVVNPAFSLPATGIRQGGSEVSIDSPTATDKRYDPNIVSSRPHDYNTIGTLHPSANPIGHLSDTSADVSATPTIVVSKTTHPSEQNEQQQSLATGFSQATNDNDDDATADMYYDEDSQGERVARSKKRDSWFQKLRSRSRSAT</sequence>
<dbReference type="PANTHER" id="PTHR15228:SF25">
    <property type="entry name" value="F-BAR DOMAIN-CONTAINING PROTEIN"/>
    <property type="match status" value="1"/>
</dbReference>
<dbReference type="SMART" id="SM00324">
    <property type="entry name" value="RhoGAP"/>
    <property type="match status" value="1"/>
</dbReference>
<dbReference type="InterPro" id="IPR008936">
    <property type="entry name" value="Rho_GTPase_activation_prot"/>
</dbReference>
<feature type="region of interest" description="Disordered" evidence="2">
    <location>
        <begin position="527"/>
        <end position="607"/>
    </location>
</feature>
<dbReference type="Pfam" id="PF00620">
    <property type="entry name" value="RhoGAP"/>
    <property type="match status" value="2"/>
</dbReference>
<feature type="domain" description="Rho-GAP" evidence="3">
    <location>
        <begin position="98"/>
        <end position="339"/>
    </location>
</feature>
<dbReference type="PROSITE" id="PS50238">
    <property type="entry name" value="RHOGAP"/>
    <property type="match status" value="1"/>
</dbReference>
<dbReference type="GO" id="GO:0005938">
    <property type="term" value="C:cell cortex"/>
    <property type="evidence" value="ECO:0000318"/>
    <property type="project" value="GO_Central"/>
</dbReference>
<reference evidence="4 5" key="1">
    <citation type="journal article" date="2004" name="Science">
        <title>The Ashbya gossypii genome as a tool for mapping the ancient Saccharomyces cerevisiae genome.</title>
        <authorList>
            <person name="Dietrich F.S."/>
            <person name="Voegeli S."/>
            <person name="Brachat S."/>
            <person name="Lerch A."/>
            <person name="Gates K."/>
            <person name="Steiner S."/>
            <person name="Mohr C."/>
            <person name="Pohlmann R."/>
            <person name="Luedi P."/>
            <person name="Choi S."/>
            <person name="Wing R.A."/>
            <person name="Flavier A."/>
            <person name="Gaffney T.D."/>
            <person name="Philippsen P."/>
        </authorList>
    </citation>
    <scope>NUCLEOTIDE SEQUENCE [LARGE SCALE GENOMIC DNA]</scope>
    <source>
        <strain evidence="5">ATCC 10895 / CBS 109.51 / FGSC 9923 / NRRL Y-1056</strain>
    </source>
</reference>
<feature type="region of interest" description="Disordered" evidence="2">
    <location>
        <begin position="693"/>
        <end position="713"/>
    </location>
</feature>
<dbReference type="InParanoid" id="Q754D1"/>
<feature type="compositionally biased region" description="Acidic residues" evidence="2">
    <location>
        <begin position="778"/>
        <end position="793"/>
    </location>
</feature>
<dbReference type="GeneID" id="4621937"/>
<feature type="region of interest" description="Disordered" evidence="2">
    <location>
        <begin position="489"/>
        <end position="513"/>
    </location>
</feature>
<dbReference type="GO" id="GO:0035024">
    <property type="term" value="P:negative regulation of Rho protein signal transduction"/>
    <property type="evidence" value="ECO:0000318"/>
    <property type="project" value="GO_Central"/>
</dbReference>